<comment type="caution">
    <text evidence="1">The sequence shown here is derived from an EMBL/GenBank/DDBJ whole genome shotgun (WGS) entry which is preliminary data.</text>
</comment>
<sequence>MTRARKIQAATQIVVANNARAANRANQAAAPTSTTNLTFSGNQLIVDGQAGNIDDALATENVARSFSLPDQPRSTIRPLEEDHNKSIFAYVLQK</sequence>
<organism evidence="1 2">
    <name type="scientific">Brucella tritici</name>
    <dbReference type="NCBI Taxonomy" id="94626"/>
    <lineage>
        <taxon>Bacteria</taxon>
        <taxon>Pseudomonadati</taxon>
        <taxon>Pseudomonadota</taxon>
        <taxon>Alphaproteobacteria</taxon>
        <taxon>Hyphomicrobiales</taxon>
        <taxon>Brucellaceae</taxon>
        <taxon>Brucella/Ochrobactrum group</taxon>
        <taxon>Brucella</taxon>
    </lineage>
</organism>
<dbReference type="AlphaFoldDB" id="A0A7X6FSD1"/>
<dbReference type="Proteomes" id="UP000558475">
    <property type="component" value="Unassembled WGS sequence"/>
</dbReference>
<protein>
    <submittedName>
        <fullName evidence="1">Uncharacterized protein</fullName>
    </submittedName>
</protein>
<name>A0A7X6FSD1_9HYPH</name>
<evidence type="ECO:0000313" key="2">
    <source>
        <dbReference type="Proteomes" id="UP000558475"/>
    </source>
</evidence>
<proteinExistence type="predicted"/>
<gene>
    <name evidence="1" type="ORF">HGG76_25665</name>
</gene>
<reference evidence="1 2" key="1">
    <citation type="submission" date="2020-04" db="EMBL/GenBank/DDBJ databases">
        <title>Whole genome sequencing of clinical and environmental type strains of Ochrobactrum.</title>
        <authorList>
            <person name="Dharne M."/>
        </authorList>
    </citation>
    <scope>NUCLEOTIDE SEQUENCE [LARGE SCALE GENOMIC DNA]</scope>
    <source>
        <strain evidence="1 2">DSM 13340</strain>
    </source>
</reference>
<evidence type="ECO:0000313" key="1">
    <source>
        <dbReference type="EMBL" id="NKW11111.1"/>
    </source>
</evidence>
<dbReference type="EMBL" id="JAAXZB010000003">
    <property type="protein sequence ID" value="NKW11111.1"/>
    <property type="molecule type" value="Genomic_DNA"/>
</dbReference>
<accession>A0A7X6FSD1</accession>